<accession>A0A8H6WJ22</accession>
<organism evidence="7 8">
    <name type="scientific">Mycena chlorophos</name>
    <name type="common">Agaric fungus</name>
    <name type="synonym">Agaricus chlorophos</name>
    <dbReference type="NCBI Taxonomy" id="658473"/>
    <lineage>
        <taxon>Eukaryota</taxon>
        <taxon>Fungi</taxon>
        <taxon>Dikarya</taxon>
        <taxon>Basidiomycota</taxon>
        <taxon>Agaricomycotina</taxon>
        <taxon>Agaricomycetes</taxon>
        <taxon>Agaricomycetidae</taxon>
        <taxon>Agaricales</taxon>
        <taxon>Marasmiineae</taxon>
        <taxon>Mycenaceae</taxon>
        <taxon>Mycena</taxon>
    </lineage>
</organism>
<evidence type="ECO:0000256" key="3">
    <source>
        <dbReference type="ARBA" id="ARBA00022679"/>
    </source>
</evidence>
<dbReference type="GO" id="GO:0016279">
    <property type="term" value="F:protein-lysine N-methyltransferase activity"/>
    <property type="evidence" value="ECO:0007669"/>
    <property type="project" value="UniProtKB-UniRule"/>
</dbReference>
<dbReference type="InterPro" id="IPR026635">
    <property type="entry name" value="Efm4/METTL10"/>
</dbReference>
<keyword evidence="8" id="KW-1185">Reference proteome</keyword>
<comment type="similarity">
    <text evidence="5">Belongs to the class I-like SAM-binding methyltransferase superfamily. EFM4 family.</text>
</comment>
<protein>
    <recommendedName>
        <fullName evidence="5">Protein-lysine N-methyltransferase EFM4</fullName>
        <ecNumber evidence="5">2.1.1.-</ecNumber>
    </recommendedName>
    <alternativeName>
        <fullName evidence="5">Elongation factor methyltransferase 4</fullName>
    </alternativeName>
</protein>
<dbReference type="PANTHER" id="PTHR12843:SF5">
    <property type="entry name" value="EEF1A LYSINE METHYLTRANSFERASE 2"/>
    <property type="match status" value="1"/>
</dbReference>
<evidence type="ECO:0000259" key="6">
    <source>
        <dbReference type="Pfam" id="PF13847"/>
    </source>
</evidence>
<dbReference type="GO" id="GO:0005737">
    <property type="term" value="C:cytoplasm"/>
    <property type="evidence" value="ECO:0007669"/>
    <property type="project" value="UniProtKB-SubCell"/>
</dbReference>
<feature type="domain" description="Methyltransferase" evidence="6">
    <location>
        <begin position="59"/>
        <end position="185"/>
    </location>
</feature>
<keyword evidence="2 5" id="KW-0489">Methyltransferase</keyword>
<evidence type="ECO:0000256" key="1">
    <source>
        <dbReference type="ARBA" id="ARBA00022490"/>
    </source>
</evidence>
<dbReference type="OrthoDB" id="10069295at2759"/>
<comment type="caution">
    <text evidence="7">The sequence shown here is derived from an EMBL/GenBank/DDBJ whole genome shotgun (WGS) entry which is preliminary data.</text>
</comment>
<dbReference type="PANTHER" id="PTHR12843">
    <property type="entry name" value="PROTEIN-LYSINE N-METHYLTRANSFERASE METTL10"/>
    <property type="match status" value="1"/>
</dbReference>
<comment type="function">
    <text evidence="5">S-adenosyl-L-methionine-dependent protein-lysine N-methyltransferase that mono- and dimethylates elongation factor 1-alpha at 'Lys-316'. May play a role in intracellular transport.</text>
</comment>
<dbReference type="InterPro" id="IPR025714">
    <property type="entry name" value="Methyltranfer_dom"/>
</dbReference>
<dbReference type="EC" id="2.1.1.-" evidence="5"/>
<dbReference type="GO" id="GO:0016192">
    <property type="term" value="P:vesicle-mediated transport"/>
    <property type="evidence" value="ECO:0007669"/>
    <property type="project" value="UniProtKB-UniRule"/>
</dbReference>
<dbReference type="HAMAP" id="MF_03188">
    <property type="entry name" value="Methyltr_EFM4"/>
    <property type="match status" value="1"/>
</dbReference>
<keyword evidence="3 5" id="KW-0808">Transferase</keyword>
<gene>
    <name evidence="5" type="primary">EFM4</name>
    <name evidence="7" type="ORF">HMN09_00405900</name>
</gene>
<evidence type="ECO:0000313" key="8">
    <source>
        <dbReference type="Proteomes" id="UP000613580"/>
    </source>
</evidence>
<keyword evidence="4 5" id="KW-0949">S-adenosyl-L-methionine</keyword>
<name>A0A8H6WJ22_MYCCL</name>
<comment type="subcellular location">
    <subcellularLocation>
        <location evidence="5">Cytoplasm</location>
    </subcellularLocation>
</comment>
<dbReference type="GO" id="GO:0032259">
    <property type="term" value="P:methylation"/>
    <property type="evidence" value="ECO:0007669"/>
    <property type="project" value="UniProtKB-KW"/>
</dbReference>
<keyword evidence="1 5" id="KW-0963">Cytoplasm</keyword>
<evidence type="ECO:0000256" key="5">
    <source>
        <dbReference type="HAMAP-Rule" id="MF_03188"/>
    </source>
</evidence>
<reference evidence="7" key="1">
    <citation type="submission" date="2020-05" db="EMBL/GenBank/DDBJ databases">
        <title>Mycena genomes resolve the evolution of fungal bioluminescence.</title>
        <authorList>
            <person name="Tsai I.J."/>
        </authorList>
    </citation>
    <scope>NUCLEOTIDE SEQUENCE</scope>
    <source>
        <strain evidence="7">110903Hualien_Pintung</strain>
    </source>
</reference>
<evidence type="ECO:0000256" key="2">
    <source>
        <dbReference type="ARBA" id="ARBA00022603"/>
    </source>
</evidence>
<sequence>MDLTPSRLGSKEHWDDVYDRELANFEETGDEGEIWFGTQAVDKMVKWALEHVPPSQSPQTLEIGTGNGTLLLALIEAGYDPASLCGIDYSAGAVRLARVVAAADEQNTGITFAECDFLTQDPPQIEWDLVLDKGTFDAIALGEKEEDGTSPAARYPSRLARLLKPGAVFLITSCNFTEDELRAAFEGAGLTYYSRIQHRTMTFGGKTGSSVSSVAFNKPASY</sequence>
<dbReference type="Proteomes" id="UP000613580">
    <property type="component" value="Unassembled WGS sequence"/>
</dbReference>
<dbReference type="AlphaFoldDB" id="A0A8H6WJ22"/>
<keyword evidence="5" id="KW-0813">Transport</keyword>
<evidence type="ECO:0000313" key="7">
    <source>
        <dbReference type="EMBL" id="KAF7316728.1"/>
    </source>
</evidence>
<dbReference type="SUPFAM" id="SSF53335">
    <property type="entry name" value="S-adenosyl-L-methionine-dependent methyltransferases"/>
    <property type="match status" value="1"/>
</dbReference>
<dbReference type="InterPro" id="IPR029063">
    <property type="entry name" value="SAM-dependent_MTases_sf"/>
</dbReference>
<evidence type="ECO:0000256" key="4">
    <source>
        <dbReference type="ARBA" id="ARBA00022691"/>
    </source>
</evidence>
<dbReference type="CDD" id="cd02440">
    <property type="entry name" value="AdoMet_MTases"/>
    <property type="match status" value="1"/>
</dbReference>
<dbReference type="Gene3D" id="3.40.50.150">
    <property type="entry name" value="Vaccinia Virus protein VP39"/>
    <property type="match status" value="1"/>
</dbReference>
<dbReference type="Pfam" id="PF13847">
    <property type="entry name" value="Methyltransf_31"/>
    <property type="match status" value="1"/>
</dbReference>
<proteinExistence type="inferred from homology"/>
<dbReference type="EMBL" id="JACAZE010000005">
    <property type="protein sequence ID" value="KAF7316728.1"/>
    <property type="molecule type" value="Genomic_DNA"/>
</dbReference>